<proteinExistence type="predicted"/>
<dbReference type="Gene3D" id="2.40.160.20">
    <property type="match status" value="1"/>
</dbReference>
<gene>
    <name evidence="1" type="ORF">J6I44_20305</name>
</gene>
<name>A0ABT3PTM0_9BACT</name>
<organism evidence="1 2">
    <name type="scientific">Fodinibius salsisoli</name>
    <dbReference type="NCBI Taxonomy" id="2820877"/>
    <lineage>
        <taxon>Bacteria</taxon>
        <taxon>Pseudomonadati</taxon>
        <taxon>Balneolota</taxon>
        <taxon>Balneolia</taxon>
        <taxon>Balneolales</taxon>
        <taxon>Balneolaceae</taxon>
        <taxon>Fodinibius</taxon>
    </lineage>
</organism>
<evidence type="ECO:0000313" key="2">
    <source>
        <dbReference type="Proteomes" id="UP001207918"/>
    </source>
</evidence>
<dbReference type="Proteomes" id="UP001207918">
    <property type="component" value="Unassembled WGS sequence"/>
</dbReference>
<protein>
    <recommendedName>
        <fullName evidence="3">Outer membrane protein beta-barrel domain-containing protein</fullName>
    </recommendedName>
</protein>
<sequence length="210" mass="23784">MLRYLSTLITILAVSASLSYGQQDSYRQLSLDVGGATSILENTFSQHWNPSPSLHLGGRINYHLGNLEAGVRYTDYSANDPSYEGRNPAEEVRFTSYFVYIGWEYPFTLSEGLTFAPGLRFGNNFLTFKNTKTYPPDGSFGEYVFDPKESEFTYELLTRLEYSLGDSPWALYSTFSYSRTLTYHPMTVGLLSVGVSYSFSTPGWIKNFLQ</sequence>
<keyword evidence="2" id="KW-1185">Reference proteome</keyword>
<dbReference type="EMBL" id="JAGGJA010000026">
    <property type="protein sequence ID" value="MCW9709216.1"/>
    <property type="molecule type" value="Genomic_DNA"/>
</dbReference>
<evidence type="ECO:0000313" key="1">
    <source>
        <dbReference type="EMBL" id="MCW9709216.1"/>
    </source>
</evidence>
<comment type="caution">
    <text evidence="1">The sequence shown here is derived from an EMBL/GenBank/DDBJ whole genome shotgun (WGS) entry which is preliminary data.</text>
</comment>
<dbReference type="SUPFAM" id="SSF56935">
    <property type="entry name" value="Porins"/>
    <property type="match status" value="1"/>
</dbReference>
<reference evidence="1 2" key="1">
    <citation type="submission" date="2021-03" db="EMBL/GenBank/DDBJ databases">
        <title>Aliifodinibius sp. nov., a new bacterium isolated from saline soil.</title>
        <authorList>
            <person name="Galisteo C."/>
            <person name="De La Haba R."/>
            <person name="Sanchez-Porro C."/>
            <person name="Ventosa A."/>
        </authorList>
    </citation>
    <scope>NUCLEOTIDE SEQUENCE [LARGE SCALE GENOMIC DNA]</scope>
    <source>
        <strain evidence="1 2">1BSP15-2V2</strain>
    </source>
</reference>
<accession>A0ABT3PTM0</accession>
<evidence type="ECO:0008006" key="3">
    <source>
        <dbReference type="Google" id="ProtNLM"/>
    </source>
</evidence>
<dbReference type="RefSeq" id="WP_265768090.1">
    <property type="nucleotide sequence ID" value="NZ_JAGGJA010000026.1"/>
</dbReference>